<organism evidence="1 2">
    <name type="scientific">Jiangella aurantiaca</name>
    <dbReference type="NCBI Taxonomy" id="2530373"/>
    <lineage>
        <taxon>Bacteria</taxon>
        <taxon>Bacillati</taxon>
        <taxon>Actinomycetota</taxon>
        <taxon>Actinomycetes</taxon>
        <taxon>Jiangellales</taxon>
        <taxon>Jiangellaceae</taxon>
        <taxon>Jiangella</taxon>
    </lineage>
</organism>
<dbReference type="Proteomes" id="UP000295217">
    <property type="component" value="Unassembled WGS sequence"/>
</dbReference>
<protein>
    <recommendedName>
        <fullName evidence="3">TolB-like translocation protein</fullName>
    </recommendedName>
</protein>
<keyword evidence="2" id="KW-1185">Reference proteome</keyword>
<dbReference type="EMBL" id="SMLB01000007">
    <property type="protein sequence ID" value="TDD70951.1"/>
    <property type="molecule type" value="Genomic_DNA"/>
</dbReference>
<dbReference type="InterPro" id="IPR011042">
    <property type="entry name" value="6-blade_b-propeller_TolB-like"/>
</dbReference>
<comment type="caution">
    <text evidence="1">The sequence shown here is derived from an EMBL/GenBank/DDBJ whole genome shotgun (WGS) entry which is preliminary data.</text>
</comment>
<evidence type="ECO:0000313" key="2">
    <source>
        <dbReference type="Proteomes" id="UP000295217"/>
    </source>
</evidence>
<evidence type="ECO:0008006" key="3">
    <source>
        <dbReference type="Google" id="ProtNLM"/>
    </source>
</evidence>
<name>A0A4R5AF26_9ACTN</name>
<gene>
    <name evidence="1" type="ORF">E1262_07405</name>
</gene>
<dbReference type="RefSeq" id="WP_132102503.1">
    <property type="nucleotide sequence ID" value="NZ_SMLB01000007.1"/>
</dbReference>
<dbReference type="Gene3D" id="2.120.10.30">
    <property type="entry name" value="TolB, C-terminal domain"/>
    <property type="match status" value="1"/>
</dbReference>
<evidence type="ECO:0000313" key="1">
    <source>
        <dbReference type="EMBL" id="TDD70951.1"/>
    </source>
</evidence>
<sequence length="339" mass="36699">MTVRNRRVIGFVLVVLVVVVAAGAYGWSEYDRSRQARTTATDVDLVPADVTVTGERIVFRSTAPGDLYGRVATVAADDPGGPREVAPVACDRVDTTGDRTVCLRTDRGVVTTFEAALLDANWQPTRSWPLPGIPSRTRLSPDGALVATTSFVTGHSYMSTGFSTETVIHEIGGRDYGNIEEFDLLVDGEKIAPVDRNMWGVTFVDDTIFYATAQSQALGHTWLVRGDLEARTLSVVRDGVECPSLSPNGSRIAFKKDVDDGSGVHWSIAVLDLASGEETVLGEQRNVDDQVEWLDDDTILYGLPRDHEPGVTDVWAMPAAGGTPEVLIPEAWSPAVLRQ</sequence>
<proteinExistence type="predicted"/>
<reference evidence="1 2" key="1">
    <citation type="submission" date="2019-02" db="EMBL/GenBank/DDBJ databases">
        <title>Draft genome sequences of novel Actinobacteria.</title>
        <authorList>
            <person name="Sahin N."/>
            <person name="Ay H."/>
            <person name="Saygin H."/>
        </authorList>
    </citation>
    <scope>NUCLEOTIDE SEQUENCE [LARGE SCALE GENOMIC DNA]</scope>
    <source>
        <strain evidence="1 2">8K307</strain>
    </source>
</reference>
<dbReference type="OrthoDB" id="9808778at2"/>
<dbReference type="AlphaFoldDB" id="A0A4R5AF26"/>
<dbReference type="SUPFAM" id="SSF82171">
    <property type="entry name" value="DPP6 N-terminal domain-like"/>
    <property type="match status" value="1"/>
</dbReference>
<accession>A0A4R5AF26</accession>